<keyword evidence="7" id="KW-0653">Protein transport</keyword>
<comment type="similarity">
    <text evidence="2 7">Belongs to the ExbD/TolR family.</text>
</comment>
<sequence length="131" mass="14143">MSFSFASPRVRRRPSLTPMIDVVFLLLVFFMLAARFGVETEIALSPASPGAATADWQGPPRLVQIAADGIRLNGVPAALPDLSDMLEPLVQSRDDPVILMPDDEVTLQRLLDVMAQLRAAGFSSLILAEAP</sequence>
<dbReference type="STRING" id="1294273.roselon_01007"/>
<accession>W8RZY8</accession>
<keyword evidence="4 7" id="KW-0812">Transmembrane</keyword>
<dbReference type="AlphaFoldDB" id="W8RZY8"/>
<gene>
    <name evidence="8" type="ORF">roselon_01007</name>
</gene>
<keyword evidence="5" id="KW-1133">Transmembrane helix</keyword>
<comment type="subcellular location">
    <subcellularLocation>
        <location evidence="1">Cell membrane</location>
        <topology evidence="1">Single-pass membrane protein</topology>
    </subcellularLocation>
    <subcellularLocation>
        <location evidence="7">Cell membrane</location>
        <topology evidence="7">Single-pass type II membrane protein</topology>
    </subcellularLocation>
</comment>
<evidence type="ECO:0000256" key="4">
    <source>
        <dbReference type="ARBA" id="ARBA00022692"/>
    </source>
</evidence>
<dbReference type="Gene3D" id="3.30.420.270">
    <property type="match status" value="1"/>
</dbReference>
<evidence type="ECO:0000256" key="7">
    <source>
        <dbReference type="RuleBase" id="RU003879"/>
    </source>
</evidence>
<evidence type="ECO:0000256" key="6">
    <source>
        <dbReference type="ARBA" id="ARBA00023136"/>
    </source>
</evidence>
<dbReference type="HOGENOM" id="CLU_085305_3_5_5"/>
<keyword evidence="9" id="KW-1185">Reference proteome</keyword>
<evidence type="ECO:0000256" key="5">
    <source>
        <dbReference type="ARBA" id="ARBA00022989"/>
    </source>
</evidence>
<evidence type="ECO:0000313" key="8">
    <source>
        <dbReference type="EMBL" id="AHM03407.1"/>
    </source>
</evidence>
<dbReference type="PANTHER" id="PTHR30558">
    <property type="entry name" value="EXBD MEMBRANE COMPONENT OF PMF-DRIVEN MACROMOLECULE IMPORT SYSTEM"/>
    <property type="match status" value="1"/>
</dbReference>
<dbReference type="KEGG" id="red:roselon_01007"/>
<evidence type="ECO:0000256" key="1">
    <source>
        <dbReference type="ARBA" id="ARBA00004162"/>
    </source>
</evidence>
<evidence type="ECO:0000256" key="3">
    <source>
        <dbReference type="ARBA" id="ARBA00022475"/>
    </source>
</evidence>
<keyword evidence="6" id="KW-0472">Membrane</keyword>
<dbReference type="Pfam" id="PF02472">
    <property type="entry name" value="ExbD"/>
    <property type="match status" value="1"/>
</dbReference>
<dbReference type="GO" id="GO:0005886">
    <property type="term" value="C:plasma membrane"/>
    <property type="evidence" value="ECO:0007669"/>
    <property type="project" value="UniProtKB-SubCell"/>
</dbReference>
<dbReference type="OrthoDB" id="5456447at2"/>
<keyword evidence="3" id="KW-1003">Cell membrane</keyword>
<name>W8RZY8_9RHOB</name>
<dbReference type="RefSeq" id="WP_025311280.1">
    <property type="nucleotide sequence ID" value="NZ_CP004372.1"/>
</dbReference>
<evidence type="ECO:0000256" key="2">
    <source>
        <dbReference type="ARBA" id="ARBA00005811"/>
    </source>
</evidence>
<dbReference type="GO" id="GO:0015031">
    <property type="term" value="P:protein transport"/>
    <property type="evidence" value="ECO:0007669"/>
    <property type="project" value="UniProtKB-KW"/>
</dbReference>
<proteinExistence type="inferred from homology"/>
<dbReference type="PANTHER" id="PTHR30558:SF3">
    <property type="entry name" value="BIOPOLYMER TRANSPORT PROTEIN EXBD-RELATED"/>
    <property type="match status" value="1"/>
</dbReference>
<dbReference type="Proteomes" id="UP000019593">
    <property type="component" value="Chromosome"/>
</dbReference>
<dbReference type="InterPro" id="IPR003400">
    <property type="entry name" value="ExbD"/>
</dbReference>
<dbReference type="eggNOG" id="COG0848">
    <property type="taxonomic scope" value="Bacteria"/>
</dbReference>
<organism evidence="8 9">
    <name type="scientific">Roseicyclus elongatus DSM 19469</name>
    <dbReference type="NCBI Taxonomy" id="1294273"/>
    <lineage>
        <taxon>Bacteria</taxon>
        <taxon>Pseudomonadati</taxon>
        <taxon>Pseudomonadota</taxon>
        <taxon>Alphaproteobacteria</taxon>
        <taxon>Rhodobacterales</taxon>
        <taxon>Roseobacteraceae</taxon>
        <taxon>Roseicyclus</taxon>
    </lineage>
</organism>
<keyword evidence="7" id="KW-0813">Transport</keyword>
<evidence type="ECO:0000313" key="9">
    <source>
        <dbReference type="Proteomes" id="UP000019593"/>
    </source>
</evidence>
<dbReference type="GO" id="GO:0022857">
    <property type="term" value="F:transmembrane transporter activity"/>
    <property type="evidence" value="ECO:0007669"/>
    <property type="project" value="InterPro"/>
</dbReference>
<dbReference type="EMBL" id="CP004372">
    <property type="protein sequence ID" value="AHM03407.1"/>
    <property type="molecule type" value="Genomic_DNA"/>
</dbReference>
<reference evidence="8 9" key="1">
    <citation type="submission" date="2013-03" db="EMBL/GenBank/DDBJ databases">
        <authorList>
            <person name="Fiebig A."/>
            <person name="Goeker M."/>
            <person name="Klenk H.-P.P."/>
        </authorList>
    </citation>
    <scope>NUCLEOTIDE SEQUENCE [LARGE SCALE GENOMIC DNA]</scope>
    <source>
        <strain evidence="9">DSM 19469</strain>
    </source>
</reference>
<dbReference type="PATRIC" id="fig|1294273.3.peg.987"/>
<protein>
    <submittedName>
        <fullName evidence="8">Biopolymer transport protein ExbD/TolR</fullName>
    </submittedName>
</protein>